<organism evidence="2">
    <name type="scientific">Anopheles darlingi</name>
    <name type="common">Mosquito</name>
    <dbReference type="NCBI Taxonomy" id="43151"/>
    <lineage>
        <taxon>Eukaryota</taxon>
        <taxon>Metazoa</taxon>
        <taxon>Ecdysozoa</taxon>
        <taxon>Arthropoda</taxon>
        <taxon>Hexapoda</taxon>
        <taxon>Insecta</taxon>
        <taxon>Pterygota</taxon>
        <taxon>Neoptera</taxon>
        <taxon>Endopterygota</taxon>
        <taxon>Diptera</taxon>
        <taxon>Nematocera</taxon>
        <taxon>Culicoidea</taxon>
        <taxon>Culicidae</taxon>
        <taxon>Anophelinae</taxon>
        <taxon>Anopheles</taxon>
    </lineage>
</organism>
<name>A0A2M4DJU5_ANODA</name>
<keyword evidence="1" id="KW-0732">Signal</keyword>
<dbReference type="AlphaFoldDB" id="A0A2M4DJU5"/>
<protein>
    <submittedName>
        <fullName evidence="2">Putative secreted protein</fullName>
    </submittedName>
</protein>
<sequence length="86" mass="9864">MVKWRLVLLCVFRFRSQRILGLQKELPPSLSKTVKFYRLATVEMPKFIWKSSIHGILGNLLCYAANLAKQATQEASECVLRPRTGI</sequence>
<feature type="signal peptide" evidence="1">
    <location>
        <begin position="1"/>
        <end position="21"/>
    </location>
</feature>
<feature type="chain" id="PRO_5014753380" evidence="1">
    <location>
        <begin position="22"/>
        <end position="86"/>
    </location>
</feature>
<evidence type="ECO:0000313" key="2">
    <source>
        <dbReference type="EMBL" id="MBW77815.1"/>
    </source>
</evidence>
<dbReference type="EMBL" id="GGFL01013637">
    <property type="protein sequence ID" value="MBW77815.1"/>
    <property type="molecule type" value="Transcribed_RNA"/>
</dbReference>
<evidence type="ECO:0000256" key="1">
    <source>
        <dbReference type="SAM" id="SignalP"/>
    </source>
</evidence>
<proteinExistence type="predicted"/>
<accession>A0A2M4DJU5</accession>
<reference evidence="2" key="1">
    <citation type="submission" date="2018-01" db="EMBL/GenBank/DDBJ databases">
        <title>An insight into the sialome of Amazonian anophelines.</title>
        <authorList>
            <person name="Ribeiro J.M."/>
            <person name="Scarpassa V."/>
            <person name="Calvo E."/>
        </authorList>
    </citation>
    <scope>NUCLEOTIDE SEQUENCE</scope>
</reference>